<organism evidence="1 2">
    <name type="scientific">Lacihabitans soyangensis</name>
    <dbReference type="NCBI Taxonomy" id="869394"/>
    <lineage>
        <taxon>Bacteria</taxon>
        <taxon>Pseudomonadati</taxon>
        <taxon>Bacteroidota</taxon>
        <taxon>Cytophagia</taxon>
        <taxon>Cytophagales</taxon>
        <taxon>Leadbetterellaceae</taxon>
        <taxon>Lacihabitans</taxon>
    </lineage>
</organism>
<gene>
    <name evidence="1" type="ORF">EGI31_01650</name>
</gene>
<dbReference type="RefSeq" id="WP_255035381.1">
    <property type="nucleotide sequence ID" value="NZ_RJUF01000002.1"/>
</dbReference>
<accession>A0AAE3H2G9</accession>
<dbReference type="Proteomes" id="UP001204144">
    <property type="component" value="Unassembled WGS sequence"/>
</dbReference>
<proteinExistence type="predicted"/>
<keyword evidence="2" id="KW-1185">Reference proteome</keyword>
<name>A0AAE3H2G9_9BACT</name>
<sequence length="71" mass="8232">MTTTIDGIYENGKITLNELPKNIEKAQVKVVFEETKQKVEPGKRKMGIFRGTITMSDDFDETMTELEEFWT</sequence>
<dbReference type="AlphaFoldDB" id="A0AAE3H2G9"/>
<evidence type="ECO:0008006" key="3">
    <source>
        <dbReference type="Google" id="ProtNLM"/>
    </source>
</evidence>
<reference evidence="1 2" key="1">
    <citation type="submission" date="2018-11" db="EMBL/GenBank/DDBJ databases">
        <title>Novel bacteria species description.</title>
        <authorList>
            <person name="Han J.-H."/>
        </authorList>
    </citation>
    <scope>NUCLEOTIDE SEQUENCE [LARGE SCALE GENOMIC DNA]</scope>
    <source>
        <strain evidence="1 2">KCTC23259</strain>
    </source>
</reference>
<evidence type="ECO:0000313" key="2">
    <source>
        <dbReference type="Proteomes" id="UP001204144"/>
    </source>
</evidence>
<protein>
    <recommendedName>
        <fullName evidence="3">DUF2281 domain-containing protein</fullName>
    </recommendedName>
</protein>
<evidence type="ECO:0000313" key="1">
    <source>
        <dbReference type="EMBL" id="MCP9761640.1"/>
    </source>
</evidence>
<dbReference type="EMBL" id="RJUF01000002">
    <property type="protein sequence ID" value="MCP9761640.1"/>
    <property type="molecule type" value="Genomic_DNA"/>
</dbReference>
<comment type="caution">
    <text evidence="1">The sequence shown here is derived from an EMBL/GenBank/DDBJ whole genome shotgun (WGS) entry which is preliminary data.</text>
</comment>